<dbReference type="SUPFAM" id="SSF47923">
    <property type="entry name" value="Ypt/Rab-GAP domain of gyp1p"/>
    <property type="match status" value="2"/>
</dbReference>
<dbReference type="GO" id="GO:0031267">
    <property type="term" value="F:small GTPase binding"/>
    <property type="evidence" value="ECO:0007669"/>
    <property type="project" value="TreeGrafter"/>
</dbReference>
<dbReference type="Gene3D" id="1.10.8.270">
    <property type="entry name" value="putative rabgap domain of human tbc1 domain family member 14 like domains"/>
    <property type="match status" value="1"/>
</dbReference>
<reference evidence="3" key="1">
    <citation type="submission" date="2018-10" db="EMBL/GenBank/DDBJ databases">
        <title>Transcriptome assembly of Aceria tosichella (Wheat curl mite) Type 2.</title>
        <authorList>
            <person name="Scully E.D."/>
            <person name="Geib S.M."/>
            <person name="Palmer N.A."/>
            <person name="Gupta A.K."/>
            <person name="Sarath G."/>
            <person name="Tatineni S."/>
        </authorList>
    </citation>
    <scope>NUCLEOTIDE SEQUENCE</scope>
    <source>
        <strain evidence="3">LincolnNE</strain>
    </source>
</reference>
<dbReference type="SMART" id="SM00164">
    <property type="entry name" value="TBC"/>
    <property type="match status" value="1"/>
</dbReference>
<dbReference type="InterPro" id="IPR000719">
    <property type="entry name" value="Prot_kinase_dom"/>
</dbReference>
<dbReference type="InterPro" id="IPR035969">
    <property type="entry name" value="Rab-GAP_TBC_sf"/>
</dbReference>
<dbReference type="PROSITE" id="PS50086">
    <property type="entry name" value="TBC_RABGAP"/>
    <property type="match status" value="1"/>
</dbReference>
<dbReference type="PROSITE" id="PS50011">
    <property type="entry name" value="PROTEIN_KINASE_DOM"/>
    <property type="match status" value="1"/>
</dbReference>
<dbReference type="InterPro" id="IPR000195">
    <property type="entry name" value="Rab-GAP-TBC_dom"/>
</dbReference>
<feature type="domain" description="Protein kinase" evidence="1">
    <location>
        <begin position="1"/>
        <end position="260"/>
    </location>
</feature>
<dbReference type="GO" id="GO:0004672">
    <property type="term" value="F:protein kinase activity"/>
    <property type="evidence" value="ECO:0007669"/>
    <property type="project" value="InterPro"/>
</dbReference>
<evidence type="ECO:0000259" key="1">
    <source>
        <dbReference type="PROSITE" id="PS50011"/>
    </source>
</evidence>
<feature type="domain" description="Rab-GAP TBC" evidence="2">
    <location>
        <begin position="485"/>
        <end position="672"/>
    </location>
</feature>
<dbReference type="InterPro" id="IPR050302">
    <property type="entry name" value="Rab_GAP_TBC_domain"/>
</dbReference>
<proteinExistence type="predicted"/>
<sequence>MMKLSNISLASISLDSSTCADIICGSNGLPVTPNSIRIIGDFKAQIGHVDHPNLTKYVDCFRNKNERVTLVFENLATNVPDELDFLKVTKQMLDALWHLHRVVNCVHGLISKDCLVWSDGNLKLAHWPIHLLTVGGFALGASSIMPTNMSFISPEQVKTPGLQATQQGDIWSAGLALLKLMKPACKISDNPSRLAFCDNSQDVLQQIEGKLDDSIVSNSSMWNEFFSLALEPRPELRATLEQLYAIVGLKPEISSTDPLINPLVPNRFELEQQSVQELNISEIYYLWRLSIGRNFESEQKQDDCPPILKIPCLIISEKQSTKQTTDELQLKPHIIIDTSPKVISLNVFKSDIASLDERIFRPLILTDEDLLINQYRRRRSSLITNLEQQPVDSSITTVGTECNNVGGDMHVKRTSFESITFADLDNLSIESSNIQAQINESAKAQPVVIKESDFAYQCERIALFKRLLAGCPYLKDQLKREASVDIPPYFRAQIWAILLDVSPEKSRKLYETIDKTSPLATDRQISVDIPRCHQYNELMASPQGHQKLTRILKAWLNHNTPEYVYWQGLDSLAAPFLLLNFQDEATAFACFNAFIDKYLKGFFKKDNQLVVQKYLEMFSELLSYHDAALANHLEKLGFLPNLYAIPWFLTMFTHVLPLHKILHVWDRLLLGDEKFPLCIGVAILNQLRQELMEYNFNDCIVAFSDLPEIDIECCIRDASHFYNSTPDKLINLKHNDISPSGEEDGSD</sequence>
<organism evidence="3">
    <name type="scientific">Aceria tosichella</name>
    <name type="common">wheat curl mite</name>
    <dbReference type="NCBI Taxonomy" id="561515"/>
    <lineage>
        <taxon>Eukaryota</taxon>
        <taxon>Metazoa</taxon>
        <taxon>Ecdysozoa</taxon>
        <taxon>Arthropoda</taxon>
        <taxon>Chelicerata</taxon>
        <taxon>Arachnida</taxon>
        <taxon>Acari</taxon>
        <taxon>Acariformes</taxon>
        <taxon>Trombidiformes</taxon>
        <taxon>Prostigmata</taxon>
        <taxon>Eupodina</taxon>
        <taxon>Eriophyoidea</taxon>
        <taxon>Eriophyidae</taxon>
        <taxon>Eriophyinae</taxon>
        <taxon>Aceriini</taxon>
        <taxon>Aceria</taxon>
    </lineage>
</organism>
<dbReference type="FunFam" id="1.10.8.270:FF:000044">
    <property type="entry name" value="TBC Kinase homolog"/>
    <property type="match status" value="1"/>
</dbReference>
<dbReference type="Pfam" id="PF00069">
    <property type="entry name" value="Pkinase"/>
    <property type="match status" value="1"/>
</dbReference>
<name>A0A6G1S7L1_9ACAR</name>
<dbReference type="SUPFAM" id="SSF56112">
    <property type="entry name" value="Protein kinase-like (PK-like)"/>
    <property type="match status" value="1"/>
</dbReference>
<keyword evidence="3" id="KW-0808">Transferase</keyword>
<gene>
    <name evidence="3" type="primary">Tbck</name>
    <name evidence="3" type="ORF">g.10066</name>
</gene>
<protein>
    <submittedName>
        <fullName evidence="3">TBC domain-containing protein kinase-like protein</fullName>
    </submittedName>
</protein>
<dbReference type="AlphaFoldDB" id="A0A6G1S7L1"/>
<dbReference type="Pfam" id="PF00566">
    <property type="entry name" value="RabGAP-TBC"/>
    <property type="match status" value="1"/>
</dbReference>
<dbReference type="GO" id="GO:0005096">
    <property type="term" value="F:GTPase activator activity"/>
    <property type="evidence" value="ECO:0007669"/>
    <property type="project" value="TreeGrafter"/>
</dbReference>
<dbReference type="SMART" id="SM00220">
    <property type="entry name" value="S_TKc"/>
    <property type="match status" value="1"/>
</dbReference>
<evidence type="ECO:0000313" key="3">
    <source>
        <dbReference type="EMBL" id="MDE46494.1"/>
    </source>
</evidence>
<dbReference type="InterPro" id="IPR011009">
    <property type="entry name" value="Kinase-like_dom_sf"/>
</dbReference>
<dbReference type="Gene3D" id="1.10.472.80">
    <property type="entry name" value="Ypt/Rab-GAP domain of gyp1p, domain 3"/>
    <property type="match status" value="1"/>
</dbReference>
<evidence type="ECO:0000259" key="2">
    <source>
        <dbReference type="PROSITE" id="PS50086"/>
    </source>
</evidence>
<dbReference type="PANTHER" id="PTHR47219">
    <property type="entry name" value="RAB GTPASE-ACTIVATING PROTEIN 1-LIKE"/>
    <property type="match status" value="1"/>
</dbReference>
<accession>A0A6G1S7L1</accession>
<dbReference type="PANTHER" id="PTHR47219:SF9">
    <property type="entry name" value="GTPASE ACTIVATING PROTEIN AND CENTROSOME-ASSOCIATED, ISOFORM B"/>
    <property type="match status" value="1"/>
</dbReference>
<dbReference type="GO" id="GO:0005524">
    <property type="term" value="F:ATP binding"/>
    <property type="evidence" value="ECO:0007669"/>
    <property type="project" value="InterPro"/>
</dbReference>
<keyword evidence="3" id="KW-0418">Kinase</keyword>
<dbReference type="Gene3D" id="1.10.510.10">
    <property type="entry name" value="Transferase(Phosphotransferase) domain 1"/>
    <property type="match status" value="1"/>
</dbReference>
<dbReference type="EMBL" id="GGYP01001723">
    <property type="protein sequence ID" value="MDE46494.1"/>
    <property type="molecule type" value="Transcribed_RNA"/>
</dbReference>